<feature type="coiled-coil region" evidence="1">
    <location>
        <begin position="60"/>
        <end position="87"/>
    </location>
</feature>
<accession>A0A6G1J283</accession>
<gene>
    <name evidence="3" type="ORF">K458DRAFT_487379</name>
</gene>
<evidence type="ECO:0000256" key="2">
    <source>
        <dbReference type="SAM" id="MobiDB-lite"/>
    </source>
</evidence>
<name>A0A6G1J283_9PLEO</name>
<dbReference type="AlphaFoldDB" id="A0A6G1J283"/>
<keyword evidence="1" id="KW-0175">Coiled coil</keyword>
<evidence type="ECO:0000313" key="3">
    <source>
        <dbReference type="EMBL" id="KAF2684518.1"/>
    </source>
</evidence>
<proteinExistence type="predicted"/>
<organism evidence="3 4">
    <name type="scientific">Lentithecium fluviatile CBS 122367</name>
    <dbReference type="NCBI Taxonomy" id="1168545"/>
    <lineage>
        <taxon>Eukaryota</taxon>
        <taxon>Fungi</taxon>
        <taxon>Dikarya</taxon>
        <taxon>Ascomycota</taxon>
        <taxon>Pezizomycotina</taxon>
        <taxon>Dothideomycetes</taxon>
        <taxon>Pleosporomycetidae</taxon>
        <taxon>Pleosporales</taxon>
        <taxon>Massarineae</taxon>
        <taxon>Lentitheciaceae</taxon>
        <taxon>Lentithecium</taxon>
    </lineage>
</organism>
<reference evidence="3" key="1">
    <citation type="journal article" date="2020" name="Stud. Mycol.">
        <title>101 Dothideomycetes genomes: a test case for predicting lifestyles and emergence of pathogens.</title>
        <authorList>
            <person name="Haridas S."/>
            <person name="Albert R."/>
            <person name="Binder M."/>
            <person name="Bloem J."/>
            <person name="Labutti K."/>
            <person name="Salamov A."/>
            <person name="Andreopoulos B."/>
            <person name="Baker S."/>
            <person name="Barry K."/>
            <person name="Bills G."/>
            <person name="Bluhm B."/>
            <person name="Cannon C."/>
            <person name="Castanera R."/>
            <person name="Culley D."/>
            <person name="Daum C."/>
            <person name="Ezra D."/>
            <person name="Gonzalez J."/>
            <person name="Henrissat B."/>
            <person name="Kuo A."/>
            <person name="Liang C."/>
            <person name="Lipzen A."/>
            <person name="Lutzoni F."/>
            <person name="Magnuson J."/>
            <person name="Mondo S."/>
            <person name="Nolan M."/>
            <person name="Ohm R."/>
            <person name="Pangilinan J."/>
            <person name="Park H.-J."/>
            <person name="Ramirez L."/>
            <person name="Alfaro M."/>
            <person name="Sun H."/>
            <person name="Tritt A."/>
            <person name="Yoshinaga Y."/>
            <person name="Zwiers L.-H."/>
            <person name="Turgeon B."/>
            <person name="Goodwin S."/>
            <person name="Spatafora J."/>
            <person name="Crous P."/>
            <person name="Grigoriev I."/>
        </authorList>
    </citation>
    <scope>NUCLEOTIDE SEQUENCE</scope>
    <source>
        <strain evidence="3">CBS 122367</strain>
    </source>
</reference>
<evidence type="ECO:0000313" key="4">
    <source>
        <dbReference type="Proteomes" id="UP000799291"/>
    </source>
</evidence>
<dbReference type="Proteomes" id="UP000799291">
    <property type="component" value="Unassembled WGS sequence"/>
</dbReference>
<dbReference type="EMBL" id="MU005581">
    <property type="protein sequence ID" value="KAF2684518.1"/>
    <property type="molecule type" value="Genomic_DNA"/>
</dbReference>
<evidence type="ECO:0000256" key="1">
    <source>
        <dbReference type="SAM" id="Coils"/>
    </source>
</evidence>
<sequence length="275" mass="29748">MPGNALKLFHSLYCAQDICTSAWHSCRISRGQRKTPTEDATDETAIDWTAATTAAPMTSMAELAQRMQAMEAQMASERAQMLSAVRERDNLTNALPTQMMHVQPAQVPAQLQHVLNTRKTSPESFGGSLQGVPLQDLMSLAGQAFRPQPTPFPSGQPHFPWPADHRVEGDPGLGRRRRRPGPVSWALSLFVAGVVAPLRLKGGGFQSLSLFSVYWSFPTSLGDGSAMTSFRIETDLGAALVYLYQAHTGVSGKGFVDSLACWEDGGDVVVETNGT</sequence>
<protein>
    <submittedName>
        <fullName evidence="3">Uncharacterized protein</fullName>
    </submittedName>
</protein>
<keyword evidence="4" id="KW-1185">Reference proteome</keyword>
<feature type="region of interest" description="Disordered" evidence="2">
    <location>
        <begin position="146"/>
        <end position="178"/>
    </location>
</feature>